<comment type="caution">
    <text evidence="14">The sequence shown here is derived from an EMBL/GenBank/DDBJ whole genome shotgun (WGS) entry which is preliminary data.</text>
</comment>
<dbReference type="PANTHER" id="PTHR11905:SF159">
    <property type="entry name" value="ADAM METALLOPROTEASE"/>
    <property type="match status" value="1"/>
</dbReference>
<accession>A0A226F3I0</accession>
<evidence type="ECO:0000259" key="12">
    <source>
        <dbReference type="PROSITE" id="PS50214"/>
    </source>
</evidence>
<dbReference type="PROSITE" id="PS00022">
    <property type="entry name" value="EGF_1"/>
    <property type="match status" value="1"/>
</dbReference>
<feature type="domain" description="Peptidase M12B" evidence="13">
    <location>
        <begin position="269"/>
        <end position="468"/>
    </location>
</feature>
<protein>
    <submittedName>
        <fullName evidence="14">Disintegrin and metalloproteinase domain-containing protein 12</fullName>
    </submittedName>
</protein>
<dbReference type="InterPro" id="IPR034027">
    <property type="entry name" value="Reprolysin_adamalysin"/>
</dbReference>
<dbReference type="OrthoDB" id="5951731at2759"/>
<dbReference type="FunFam" id="4.10.70.10:FF:000001">
    <property type="entry name" value="Disintegrin and metalloproteinase domain-containing protein 22"/>
    <property type="match status" value="1"/>
</dbReference>
<dbReference type="GO" id="GO:0046872">
    <property type="term" value="F:metal ion binding"/>
    <property type="evidence" value="ECO:0007669"/>
    <property type="project" value="UniProtKB-KW"/>
</dbReference>
<reference evidence="14 15" key="1">
    <citation type="submission" date="2015-12" db="EMBL/GenBank/DDBJ databases">
        <title>The genome of Folsomia candida.</title>
        <authorList>
            <person name="Faddeeva A."/>
            <person name="Derks M.F."/>
            <person name="Anvar Y."/>
            <person name="Smit S."/>
            <person name="Van Straalen N."/>
            <person name="Roelofs D."/>
        </authorList>
    </citation>
    <scope>NUCLEOTIDE SEQUENCE [LARGE SCALE GENOMIC DNA]</scope>
    <source>
        <strain evidence="14 15">VU population</strain>
        <tissue evidence="14">Whole body</tissue>
    </source>
</reference>
<evidence type="ECO:0000256" key="1">
    <source>
        <dbReference type="ARBA" id="ARBA00004167"/>
    </source>
</evidence>
<dbReference type="CDD" id="cd04269">
    <property type="entry name" value="ZnMc_adamalysin_II_like"/>
    <property type="match status" value="1"/>
</dbReference>
<dbReference type="Proteomes" id="UP000198287">
    <property type="component" value="Unassembled WGS sequence"/>
</dbReference>
<keyword evidence="6 8" id="KW-1015">Disulfide bond</keyword>
<evidence type="ECO:0000256" key="5">
    <source>
        <dbReference type="ARBA" id="ARBA00023136"/>
    </source>
</evidence>
<evidence type="ECO:0000256" key="10">
    <source>
        <dbReference type="SAM" id="Phobius"/>
    </source>
</evidence>
<dbReference type="SMART" id="SM00050">
    <property type="entry name" value="DISIN"/>
    <property type="match status" value="1"/>
</dbReference>
<dbReference type="FunFam" id="3.40.390.10:FF:000002">
    <property type="entry name" value="Disintegrin and metalloproteinase domain-containing protein 22"/>
    <property type="match status" value="1"/>
</dbReference>
<feature type="disulfide bond" evidence="8">
    <location>
        <begin position="737"/>
        <end position="746"/>
    </location>
</feature>
<feature type="transmembrane region" description="Helical" evidence="10">
    <location>
        <begin position="12"/>
        <end position="31"/>
    </location>
</feature>
<organism evidence="14 15">
    <name type="scientific">Folsomia candida</name>
    <name type="common">Springtail</name>
    <dbReference type="NCBI Taxonomy" id="158441"/>
    <lineage>
        <taxon>Eukaryota</taxon>
        <taxon>Metazoa</taxon>
        <taxon>Ecdysozoa</taxon>
        <taxon>Arthropoda</taxon>
        <taxon>Hexapoda</taxon>
        <taxon>Collembola</taxon>
        <taxon>Entomobryomorpha</taxon>
        <taxon>Isotomoidea</taxon>
        <taxon>Isotomidae</taxon>
        <taxon>Proisotominae</taxon>
        <taxon>Folsomia</taxon>
    </lineage>
</organism>
<evidence type="ECO:0000313" key="14">
    <source>
        <dbReference type="EMBL" id="OXA63974.1"/>
    </source>
</evidence>
<sequence>MSRLSFGDKSPVWIWKTTIPWLLVFGGIIFVNCHHDGEGGKQHYQSATGFSKARRITGRVLREVMADRDPNVVADPMSVFPQVHRTWRHVPVENSAHPNWRDGHLEKLRLELPLNESDPMHHTVLHLTLNRGLLSSGYFEKFQKSGNYVVNVPSYEEAELCHYQGVVEGRPTSQVAISTCHGGIRGVIFDEDELHHLEPVVADNKLQPGSSHSWDMIHYKGIDFRGRLSPVYATLNPSTSPKNVSTSPSRIKRLASASSKSNFPPGNPRYVELVMVVDFATHRHLGGDEKASVQRCKDVVNIVNALYKPFNIYVALVGVVVWNEKDEIPISPDGDETLSQFLLYRREHLVKDHPNDNVQLLTGVELQDGQIGKAMLSTMCTYKYSGGVSSDRGINLVGTVATRVAHMIGHNFGLSHDQKDCDCPAEDEKCIMDPSASPISTSHWSSCSIMEMANAFEHGIDHCLRNKPTSLYNGPTCGNGVTEPGEECDCGLPEYCDNPCCEASTCLFAENATCASGSCCDTLTCSVKTGGTPCRKTNGRCDLPEFCTGTSEFCPEDVKILDGLECETPNGKAFCYSGECRTHTDQCKLLWGPSGNKSSDLCYQRNSNGSRLAHCGYDQVTKTYAKCATENSKCGILHCLMDTDRLEYSYESAAILASFFVNAGGRIYPCRSVIVDVGLSDISPGMVPDGASCGPGKMCVSQKCVESKVVMGVLGDLCGGGDCSGHGVCDSNGLCHCDDGYEGTLCEEGGHPT</sequence>
<dbReference type="InterPro" id="IPR036436">
    <property type="entry name" value="Disintegrin_dom_sf"/>
</dbReference>
<evidence type="ECO:0000256" key="4">
    <source>
        <dbReference type="ARBA" id="ARBA00023049"/>
    </source>
</evidence>
<dbReference type="Pfam" id="PF01562">
    <property type="entry name" value="Pep_M12B_propep"/>
    <property type="match status" value="1"/>
</dbReference>
<dbReference type="Pfam" id="PF00200">
    <property type="entry name" value="Disintegrin"/>
    <property type="match status" value="1"/>
</dbReference>
<dbReference type="Gene3D" id="4.10.70.10">
    <property type="entry name" value="Disintegrin domain"/>
    <property type="match status" value="1"/>
</dbReference>
<dbReference type="GO" id="GO:0004222">
    <property type="term" value="F:metalloendopeptidase activity"/>
    <property type="evidence" value="ECO:0007669"/>
    <property type="project" value="InterPro"/>
</dbReference>
<evidence type="ECO:0000256" key="3">
    <source>
        <dbReference type="ARBA" id="ARBA00022989"/>
    </source>
</evidence>
<dbReference type="EMBL" id="LNIX01000001">
    <property type="protein sequence ID" value="OXA63974.1"/>
    <property type="molecule type" value="Genomic_DNA"/>
</dbReference>
<comment type="caution">
    <text evidence="8">Lacks conserved residue(s) required for the propagation of feature annotation.</text>
</comment>
<dbReference type="PROSITE" id="PS50215">
    <property type="entry name" value="ADAM_MEPRO"/>
    <property type="match status" value="1"/>
</dbReference>
<dbReference type="Gene3D" id="3.40.390.10">
    <property type="entry name" value="Collagenase (Catalytic Domain)"/>
    <property type="match status" value="1"/>
</dbReference>
<keyword evidence="5 10" id="KW-0472">Membrane</keyword>
<keyword evidence="15" id="KW-1185">Reference proteome</keyword>
<evidence type="ECO:0000256" key="2">
    <source>
        <dbReference type="ARBA" id="ARBA00022692"/>
    </source>
</evidence>
<evidence type="ECO:0000256" key="9">
    <source>
        <dbReference type="PROSITE-ProRule" id="PRU00276"/>
    </source>
</evidence>
<feature type="domain" description="EGF-like" evidence="11">
    <location>
        <begin position="714"/>
        <end position="747"/>
    </location>
</feature>
<evidence type="ECO:0000256" key="7">
    <source>
        <dbReference type="PROSITE-ProRule" id="PRU00068"/>
    </source>
</evidence>
<keyword evidence="4" id="KW-0482">Metalloprotease</keyword>
<keyword evidence="8" id="KW-0245">EGF-like domain</keyword>
<keyword evidence="4" id="KW-0645">Protease</keyword>
<dbReference type="InterPro" id="IPR002870">
    <property type="entry name" value="Peptidase_M12B_N"/>
</dbReference>
<keyword evidence="9" id="KW-0479">Metal-binding</keyword>
<dbReference type="OMA" id="SYMLEPC"/>
<evidence type="ECO:0000259" key="11">
    <source>
        <dbReference type="PROSITE" id="PS50026"/>
    </source>
</evidence>
<dbReference type="GO" id="GO:0007229">
    <property type="term" value="P:integrin-mediated signaling pathway"/>
    <property type="evidence" value="ECO:0007669"/>
    <property type="project" value="UniProtKB-KW"/>
</dbReference>
<keyword evidence="2 10" id="KW-0812">Transmembrane</keyword>
<dbReference type="PROSITE" id="PS50214">
    <property type="entry name" value="DISINTEGRIN_2"/>
    <property type="match status" value="1"/>
</dbReference>
<keyword evidence="9" id="KW-0862">Zinc</keyword>
<dbReference type="SMART" id="SM00608">
    <property type="entry name" value="ACR"/>
    <property type="match status" value="1"/>
</dbReference>
<dbReference type="AlphaFoldDB" id="A0A226F3I0"/>
<dbReference type="Pfam" id="PF01421">
    <property type="entry name" value="Reprolysin"/>
    <property type="match status" value="1"/>
</dbReference>
<feature type="binding site" evidence="9">
    <location>
        <position position="410"/>
    </location>
    <ligand>
        <name>Zn(2+)</name>
        <dbReference type="ChEBI" id="CHEBI:29105"/>
        <note>catalytic</note>
    </ligand>
</feature>
<dbReference type="PANTHER" id="PTHR11905">
    <property type="entry name" value="ADAM A DISINTEGRIN AND METALLOPROTEASE DOMAIN"/>
    <property type="match status" value="1"/>
</dbReference>
<evidence type="ECO:0000313" key="15">
    <source>
        <dbReference type="Proteomes" id="UP000198287"/>
    </source>
</evidence>
<dbReference type="InterPro" id="IPR001590">
    <property type="entry name" value="Peptidase_M12B"/>
</dbReference>
<keyword evidence="4" id="KW-0378">Hydrolase</keyword>
<keyword evidence="3 10" id="KW-1133">Transmembrane helix</keyword>
<proteinExistence type="predicted"/>
<feature type="domain" description="Disintegrin" evidence="12">
    <location>
        <begin position="474"/>
        <end position="562"/>
    </location>
</feature>
<keyword evidence="14" id="KW-0401">Integrin</keyword>
<gene>
    <name evidence="14" type="ORF">Fcan01_00552</name>
</gene>
<name>A0A226F3I0_FOLCA</name>
<dbReference type="GO" id="GO:0006509">
    <property type="term" value="P:membrane protein ectodomain proteolysis"/>
    <property type="evidence" value="ECO:0007669"/>
    <property type="project" value="TreeGrafter"/>
</dbReference>
<evidence type="ECO:0000256" key="6">
    <source>
        <dbReference type="ARBA" id="ARBA00023157"/>
    </source>
</evidence>
<evidence type="ECO:0000256" key="8">
    <source>
        <dbReference type="PROSITE-ProRule" id="PRU00076"/>
    </source>
</evidence>
<dbReference type="InterPro" id="IPR001762">
    <property type="entry name" value="Disintegrin_dom"/>
</dbReference>
<dbReference type="InterPro" id="IPR000742">
    <property type="entry name" value="EGF"/>
</dbReference>
<feature type="binding site" evidence="9">
    <location>
        <position position="406"/>
    </location>
    <ligand>
        <name>Zn(2+)</name>
        <dbReference type="ChEBI" id="CHEBI:29105"/>
        <note>catalytic</note>
    </ligand>
</feature>
<dbReference type="PROSITE" id="PS50026">
    <property type="entry name" value="EGF_3"/>
    <property type="match status" value="1"/>
</dbReference>
<comment type="subcellular location">
    <subcellularLocation>
        <location evidence="1">Membrane</location>
        <topology evidence="1">Single-pass membrane protein</topology>
    </subcellularLocation>
</comment>
<dbReference type="GO" id="GO:0016020">
    <property type="term" value="C:membrane"/>
    <property type="evidence" value="ECO:0007669"/>
    <property type="project" value="UniProtKB-SubCell"/>
</dbReference>
<evidence type="ECO:0000259" key="13">
    <source>
        <dbReference type="PROSITE" id="PS50215"/>
    </source>
</evidence>
<dbReference type="SUPFAM" id="SSF57552">
    <property type="entry name" value="Blood coagulation inhibitor (disintegrin)"/>
    <property type="match status" value="1"/>
</dbReference>
<dbReference type="InterPro" id="IPR006586">
    <property type="entry name" value="ADAM_Cys-rich"/>
</dbReference>
<dbReference type="InterPro" id="IPR024079">
    <property type="entry name" value="MetalloPept_cat_dom_sf"/>
</dbReference>
<feature type="binding site" evidence="9">
    <location>
        <position position="416"/>
    </location>
    <ligand>
        <name>Zn(2+)</name>
        <dbReference type="ChEBI" id="CHEBI:29105"/>
        <note>catalytic</note>
    </ligand>
</feature>
<feature type="disulfide bond" evidence="7">
    <location>
        <begin position="534"/>
        <end position="554"/>
    </location>
</feature>
<dbReference type="SUPFAM" id="SSF55486">
    <property type="entry name" value="Metalloproteases ('zincins'), catalytic domain"/>
    <property type="match status" value="1"/>
</dbReference>
<dbReference type="Pfam" id="PF08516">
    <property type="entry name" value="ADAM_CR"/>
    <property type="match status" value="1"/>
</dbReference>
<dbReference type="PROSITE" id="PS01186">
    <property type="entry name" value="EGF_2"/>
    <property type="match status" value="1"/>
</dbReference>